<protein>
    <submittedName>
        <fullName evidence="2">Uncharacterized protein LOC117642431</fullName>
    </submittedName>
</protein>
<gene>
    <name evidence="2" type="primary">LOC117642431</name>
</gene>
<dbReference type="KEGG" id="tpal:117642431"/>
<evidence type="ECO:0000313" key="1">
    <source>
        <dbReference type="Proteomes" id="UP000515158"/>
    </source>
</evidence>
<dbReference type="OrthoDB" id="252722at2759"/>
<dbReference type="Gene3D" id="3.80.10.10">
    <property type="entry name" value="Ribonuclease Inhibitor"/>
    <property type="match status" value="1"/>
</dbReference>
<dbReference type="SUPFAM" id="SSF52047">
    <property type="entry name" value="RNI-like"/>
    <property type="match status" value="1"/>
</dbReference>
<organism evidence="2">
    <name type="scientific">Thrips palmi</name>
    <name type="common">Melon thrips</name>
    <dbReference type="NCBI Taxonomy" id="161013"/>
    <lineage>
        <taxon>Eukaryota</taxon>
        <taxon>Metazoa</taxon>
        <taxon>Ecdysozoa</taxon>
        <taxon>Arthropoda</taxon>
        <taxon>Hexapoda</taxon>
        <taxon>Insecta</taxon>
        <taxon>Pterygota</taxon>
        <taxon>Neoptera</taxon>
        <taxon>Paraneoptera</taxon>
        <taxon>Thysanoptera</taxon>
        <taxon>Terebrantia</taxon>
        <taxon>Thripoidea</taxon>
        <taxon>Thripidae</taxon>
        <taxon>Thrips</taxon>
    </lineage>
</organism>
<name>A0A6P8ZK62_THRPL</name>
<keyword evidence="1" id="KW-1185">Reference proteome</keyword>
<accession>A0A6P8ZK62</accession>
<dbReference type="RefSeq" id="XP_034236549.1">
    <property type="nucleotide sequence ID" value="XM_034380658.1"/>
</dbReference>
<reference evidence="2" key="1">
    <citation type="submission" date="2025-08" db="UniProtKB">
        <authorList>
            <consortium name="RefSeq"/>
        </authorList>
    </citation>
    <scope>IDENTIFICATION</scope>
    <source>
        <tissue evidence="2">Total insect</tissue>
    </source>
</reference>
<dbReference type="InterPro" id="IPR032675">
    <property type="entry name" value="LRR_dom_sf"/>
</dbReference>
<proteinExistence type="predicted"/>
<dbReference type="Proteomes" id="UP000515158">
    <property type="component" value="Unplaced"/>
</dbReference>
<dbReference type="InParanoid" id="A0A6P8ZK62"/>
<sequence length="210" mass="23724">MGLSCHPFAEWSEAVLRKVRPHLVELSVRAATLKHLRVIRDMSSLRKLDLDIGDTAGEEVPTLPLQLEELTMNEFTGGHLQSIQWMPNLRRLHLMGYSEDELEFTAMPEHCGLQYIDVAISSDPTTLSLVRANRATLSELQVYCATRPGHCFINNLSASLHQCGANGLRRLTLRRNPWHHDLRNCRLQLEAFRARFGPGVGVQCSLCVDE</sequence>
<evidence type="ECO:0000313" key="2">
    <source>
        <dbReference type="RefSeq" id="XP_034236549.1"/>
    </source>
</evidence>
<dbReference type="AlphaFoldDB" id="A0A6P8ZK62"/>
<dbReference type="GeneID" id="117642431"/>